<dbReference type="InterPro" id="IPR007033">
    <property type="entry name" value="GORAB"/>
</dbReference>
<organism evidence="1 2">
    <name type="scientific">Lactuca virosa</name>
    <dbReference type="NCBI Taxonomy" id="75947"/>
    <lineage>
        <taxon>Eukaryota</taxon>
        <taxon>Viridiplantae</taxon>
        <taxon>Streptophyta</taxon>
        <taxon>Embryophyta</taxon>
        <taxon>Tracheophyta</taxon>
        <taxon>Spermatophyta</taxon>
        <taxon>Magnoliopsida</taxon>
        <taxon>eudicotyledons</taxon>
        <taxon>Gunneridae</taxon>
        <taxon>Pentapetalae</taxon>
        <taxon>asterids</taxon>
        <taxon>campanulids</taxon>
        <taxon>Asterales</taxon>
        <taxon>Asteraceae</taxon>
        <taxon>Cichorioideae</taxon>
        <taxon>Cichorieae</taxon>
        <taxon>Lactucinae</taxon>
        <taxon>Lactuca</taxon>
    </lineage>
</organism>
<reference evidence="1 2" key="1">
    <citation type="submission" date="2022-01" db="EMBL/GenBank/DDBJ databases">
        <authorList>
            <person name="Xiong W."/>
            <person name="Schranz E."/>
        </authorList>
    </citation>
    <scope>NUCLEOTIDE SEQUENCE [LARGE SCALE GENOMIC DNA]</scope>
</reference>
<evidence type="ECO:0000313" key="2">
    <source>
        <dbReference type="Proteomes" id="UP001157418"/>
    </source>
</evidence>
<dbReference type="Proteomes" id="UP001157418">
    <property type="component" value="Unassembled WGS sequence"/>
</dbReference>
<proteinExistence type="predicted"/>
<dbReference type="AlphaFoldDB" id="A0AAU9MSH1"/>
<gene>
    <name evidence="1" type="ORF">LVIROSA_LOCUS17560</name>
</gene>
<keyword evidence="2" id="KW-1185">Reference proteome</keyword>
<evidence type="ECO:0000313" key="1">
    <source>
        <dbReference type="EMBL" id="CAH1430809.1"/>
    </source>
</evidence>
<comment type="caution">
    <text evidence="1">The sequence shown here is derived from an EMBL/GenBank/DDBJ whole genome shotgun (WGS) entry which is preliminary data.</text>
</comment>
<dbReference type="PANTHER" id="PTHR21470">
    <property type="entry name" value="RAB6-INTERACTING PROTEIN GORAB"/>
    <property type="match status" value="1"/>
</dbReference>
<name>A0AAU9MSH1_9ASTR</name>
<evidence type="ECO:0008006" key="3">
    <source>
        <dbReference type="Google" id="ProtNLM"/>
    </source>
</evidence>
<protein>
    <recommendedName>
        <fullName evidence="3">RAB6-interacting golgin</fullName>
    </recommendedName>
</protein>
<dbReference type="EMBL" id="CAKMRJ010003334">
    <property type="protein sequence ID" value="CAH1430809.1"/>
    <property type="molecule type" value="Genomic_DNA"/>
</dbReference>
<dbReference type="PANTHER" id="PTHR21470:SF3">
    <property type="entry name" value="RAB6-INTERACTING GOLGIN"/>
    <property type="match status" value="1"/>
</dbReference>
<dbReference type="Pfam" id="PF04949">
    <property type="entry name" value="Transcrip_act"/>
    <property type="match status" value="1"/>
</dbReference>
<sequence length="152" mass="17822">MKNISTFPTGASVDGNNEEEKRAIALYQAREEEIQMKKMQVKEKVEFQLGRAKEETRRLAQVWEDIKLLTDPTRKDVIIVRKKIDMANRELRSLGQSCHKKEKEYREAMEVLHQKNVERNQLTITLVELVKQSEKARMKKLEELNKILDPSG</sequence>
<accession>A0AAU9MSH1</accession>